<dbReference type="AlphaFoldDB" id="A0A8H3FXE7"/>
<evidence type="ECO:0000313" key="2">
    <source>
        <dbReference type="EMBL" id="CAF9932787.1"/>
    </source>
</evidence>
<evidence type="ECO:0000256" key="1">
    <source>
        <dbReference type="SAM" id="SignalP"/>
    </source>
</evidence>
<accession>A0A8H3FXE7</accession>
<feature type="chain" id="PRO_5034332510" evidence="1">
    <location>
        <begin position="26"/>
        <end position="183"/>
    </location>
</feature>
<keyword evidence="1" id="KW-0732">Signal</keyword>
<organism evidence="2 3">
    <name type="scientific">Heterodermia speciosa</name>
    <dbReference type="NCBI Taxonomy" id="116794"/>
    <lineage>
        <taxon>Eukaryota</taxon>
        <taxon>Fungi</taxon>
        <taxon>Dikarya</taxon>
        <taxon>Ascomycota</taxon>
        <taxon>Pezizomycotina</taxon>
        <taxon>Lecanoromycetes</taxon>
        <taxon>OSLEUM clade</taxon>
        <taxon>Lecanoromycetidae</taxon>
        <taxon>Caliciales</taxon>
        <taxon>Physciaceae</taxon>
        <taxon>Heterodermia</taxon>
    </lineage>
</organism>
<dbReference type="EMBL" id="CAJPDS010000064">
    <property type="protein sequence ID" value="CAF9932787.1"/>
    <property type="molecule type" value="Genomic_DNA"/>
</dbReference>
<feature type="signal peptide" evidence="1">
    <location>
        <begin position="1"/>
        <end position="25"/>
    </location>
</feature>
<comment type="caution">
    <text evidence="2">The sequence shown here is derived from an EMBL/GenBank/DDBJ whole genome shotgun (WGS) entry which is preliminary data.</text>
</comment>
<sequence length="183" mass="20173">MSRFVSIVVRLWFFVGFAVHSTAYGKPVCNITPYGEPEKKDCASLLQTFASSQDTEIRVFDEEQLRAGQDGSWPGIVNPFRGGVVQVPRFWSKNTCHLGLMSFASLTPLVSNMIGLLPNETAGNPEGYRSAVGATRWSEIRFGVTWLINDCVIGEKLGGFKIVSSGMIRTIQSSFLISEDLND</sequence>
<evidence type="ECO:0000313" key="3">
    <source>
        <dbReference type="Proteomes" id="UP000664521"/>
    </source>
</evidence>
<reference evidence="2" key="1">
    <citation type="submission" date="2021-03" db="EMBL/GenBank/DDBJ databases">
        <authorList>
            <person name="Tagirdzhanova G."/>
        </authorList>
    </citation>
    <scope>NUCLEOTIDE SEQUENCE</scope>
</reference>
<dbReference type="Proteomes" id="UP000664521">
    <property type="component" value="Unassembled WGS sequence"/>
</dbReference>
<name>A0A8H3FXE7_9LECA</name>
<proteinExistence type="predicted"/>
<dbReference type="OrthoDB" id="5348582at2759"/>
<gene>
    <name evidence="2" type="ORF">HETSPECPRED_008455</name>
</gene>
<keyword evidence="3" id="KW-1185">Reference proteome</keyword>
<protein>
    <submittedName>
        <fullName evidence="2">Uncharacterized protein</fullName>
    </submittedName>
</protein>